<keyword evidence="3" id="KW-0328">Glycosyltransferase</keyword>
<evidence type="ECO:0000256" key="6">
    <source>
        <dbReference type="SAM" id="Phobius"/>
    </source>
</evidence>
<proteinExistence type="inferred from homology"/>
<dbReference type="Proteomes" id="UP001632038">
    <property type="component" value="Unassembled WGS sequence"/>
</dbReference>
<evidence type="ECO:0000256" key="1">
    <source>
        <dbReference type="ARBA" id="ARBA00004323"/>
    </source>
</evidence>
<reference evidence="9" key="1">
    <citation type="journal article" date="2024" name="IScience">
        <title>Strigolactones Initiate the Formation of Haustorium-like Structures in Castilleja.</title>
        <authorList>
            <person name="Buerger M."/>
            <person name="Peterson D."/>
            <person name="Chory J."/>
        </authorList>
    </citation>
    <scope>NUCLEOTIDE SEQUENCE [LARGE SCALE GENOMIC DNA]</scope>
</reference>
<feature type="transmembrane region" description="Helical" evidence="6">
    <location>
        <begin position="29"/>
        <end position="47"/>
    </location>
</feature>
<comment type="caution">
    <text evidence="8">The sequence shown here is derived from an EMBL/GenBank/DDBJ whole genome shotgun (WGS) entry which is preliminary data.</text>
</comment>
<protein>
    <recommendedName>
        <fullName evidence="7">Exostosin GT47 domain-containing protein</fullName>
    </recommendedName>
</protein>
<dbReference type="PANTHER" id="PTHR11062">
    <property type="entry name" value="EXOSTOSIN HEPARAN SULFATE GLYCOSYLTRANSFERASE -RELATED"/>
    <property type="match status" value="1"/>
</dbReference>
<dbReference type="GO" id="GO:0016757">
    <property type="term" value="F:glycosyltransferase activity"/>
    <property type="evidence" value="ECO:0007669"/>
    <property type="project" value="UniProtKB-KW"/>
</dbReference>
<evidence type="ECO:0000259" key="7">
    <source>
        <dbReference type="Pfam" id="PF03016"/>
    </source>
</evidence>
<evidence type="ECO:0000256" key="5">
    <source>
        <dbReference type="ARBA" id="ARBA00023034"/>
    </source>
</evidence>
<evidence type="ECO:0000256" key="2">
    <source>
        <dbReference type="ARBA" id="ARBA00010271"/>
    </source>
</evidence>
<gene>
    <name evidence="8" type="ORF">CASFOL_035918</name>
</gene>
<keyword evidence="9" id="KW-1185">Reference proteome</keyword>
<keyword evidence="4" id="KW-0735">Signal-anchor</keyword>
<dbReference type="PANTHER" id="PTHR11062:SF378">
    <property type="entry name" value="EXOSTOSIN GT47 DOMAIN-CONTAINING PROTEIN"/>
    <property type="match status" value="1"/>
</dbReference>
<accession>A0ABD3BU19</accession>
<keyword evidence="6" id="KW-0812">Transmembrane</keyword>
<organism evidence="8 9">
    <name type="scientific">Castilleja foliolosa</name>
    <dbReference type="NCBI Taxonomy" id="1961234"/>
    <lineage>
        <taxon>Eukaryota</taxon>
        <taxon>Viridiplantae</taxon>
        <taxon>Streptophyta</taxon>
        <taxon>Embryophyta</taxon>
        <taxon>Tracheophyta</taxon>
        <taxon>Spermatophyta</taxon>
        <taxon>Magnoliopsida</taxon>
        <taxon>eudicotyledons</taxon>
        <taxon>Gunneridae</taxon>
        <taxon>Pentapetalae</taxon>
        <taxon>asterids</taxon>
        <taxon>lamiids</taxon>
        <taxon>Lamiales</taxon>
        <taxon>Orobanchaceae</taxon>
        <taxon>Pedicularideae</taxon>
        <taxon>Castillejinae</taxon>
        <taxon>Castilleja</taxon>
    </lineage>
</organism>
<evidence type="ECO:0000256" key="3">
    <source>
        <dbReference type="ARBA" id="ARBA00022676"/>
    </source>
</evidence>
<keyword evidence="6" id="KW-0472">Membrane</keyword>
<dbReference type="InterPro" id="IPR040911">
    <property type="entry name" value="Exostosin_GT47"/>
</dbReference>
<name>A0ABD3BU19_9LAMI</name>
<dbReference type="Pfam" id="PF03016">
    <property type="entry name" value="Exostosin_GT47"/>
    <property type="match status" value="1"/>
</dbReference>
<feature type="domain" description="Exostosin GT47" evidence="7">
    <location>
        <begin position="83"/>
        <end position="362"/>
    </location>
</feature>
<comment type="subcellular location">
    <subcellularLocation>
        <location evidence="1">Golgi apparatus membrane</location>
        <topology evidence="1">Single-pass type II membrane protein</topology>
    </subcellularLocation>
</comment>
<keyword evidence="6" id="KW-1133">Transmembrane helix</keyword>
<keyword evidence="3" id="KW-0808">Transferase</keyword>
<dbReference type="AlphaFoldDB" id="A0ABD3BU19"/>
<evidence type="ECO:0000313" key="9">
    <source>
        <dbReference type="Proteomes" id="UP001632038"/>
    </source>
</evidence>
<dbReference type="InterPro" id="IPR004263">
    <property type="entry name" value="Exostosin"/>
</dbReference>
<sequence length="409" mass="47909">MEEEPNLDVLQDIHLHANNDCSCCSIRDLIFCLIFSLIFFSVTYLPLLPYMDIPQFFAEWGAARFTGEVYHSQKVMHKDYAEMEKKFRIYVYPDDDDTNNTKNTIISGKYASEDHFFRNIKESAFITRDPLQAHLFFIPISCSKLHQKMLSYKEMASIVGKYVERLIAMYPHWNRTLGADHFFVTCHEIDVRATRQVPFLVKNAIRVVCSPSYATGFIPHKDVSLPLVMQPFAMPSSTTRNGISKRKILGYWAGTCNSETRTKLVNLWGQDDELDIRCSKGFKNNGTKGVRMNKFYRFKFCICPVGKRATTKRITMAIHYGCVPVIMSDYYDLPFNDILDWRKFSVILKESDVYNLKDILNAKAGEDYRKLYNHLLEVKKHFQWNRPVKYDTFGMVMYDLWLRRNVVKY</sequence>
<dbReference type="GO" id="GO:0000139">
    <property type="term" value="C:Golgi membrane"/>
    <property type="evidence" value="ECO:0007669"/>
    <property type="project" value="UniProtKB-SubCell"/>
</dbReference>
<keyword evidence="5" id="KW-0333">Golgi apparatus</keyword>
<evidence type="ECO:0000313" key="8">
    <source>
        <dbReference type="EMBL" id="KAL3621006.1"/>
    </source>
</evidence>
<dbReference type="EMBL" id="JAVIJP010000066">
    <property type="protein sequence ID" value="KAL3621006.1"/>
    <property type="molecule type" value="Genomic_DNA"/>
</dbReference>
<comment type="similarity">
    <text evidence="2">Belongs to the glycosyltransferase 47 family.</text>
</comment>
<evidence type="ECO:0000256" key="4">
    <source>
        <dbReference type="ARBA" id="ARBA00022968"/>
    </source>
</evidence>